<evidence type="ECO:0000256" key="5">
    <source>
        <dbReference type="RuleBase" id="RU004336"/>
    </source>
</evidence>
<dbReference type="Pfam" id="PF00332">
    <property type="entry name" value="Glyco_hydro_17"/>
    <property type="match status" value="1"/>
</dbReference>
<comment type="caution">
    <text evidence="6">The sequence shown here is derived from an EMBL/GenBank/DDBJ whole genome shotgun (WGS) entry which is preliminary data.</text>
</comment>
<dbReference type="InterPro" id="IPR044965">
    <property type="entry name" value="Glyco_hydro_17_plant"/>
</dbReference>
<evidence type="ECO:0000313" key="7">
    <source>
        <dbReference type="Proteomes" id="UP001202328"/>
    </source>
</evidence>
<comment type="similarity">
    <text evidence="1 4">Belongs to the glycosyl hydrolase 17 family.</text>
</comment>
<organism evidence="6 7">
    <name type="scientific">Papaver atlanticum</name>
    <dbReference type="NCBI Taxonomy" id="357466"/>
    <lineage>
        <taxon>Eukaryota</taxon>
        <taxon>Viridiplantae</taxon>
        <taxon>Streptophyta</taxon>
        <taxon>Embryophyta</taxon>
        <taxon>Tracheophyta</taxon>
        <taxon>Spermatophyta</taxon>
        <taxon>Magnoliopsida</taxon>
        <taxon>Ranunculales</taxon>
        <taxon>Papaveraceae</taxon>
        <taxon>Papaveroideae</taxon>
        <taxon>Papaver</taxon>
    </lineage>
</organism>
<sequence length="299" mass="34066">MYQRNQIGRMRLYQPDPSVFEALRHSEIHVMVGVPNQDILDLALYYDAAQDWVTTNIRPYWSDVKFRQIVVGNNAIPGESAEFVLPAIKNVHNALKDGGLWHKIKVSTSVPSLVMAQYFPPSAGIFTEESRFYMEPIAHYLHSIGAPLIANIYPYFSYVENPQNTWLPYALFLKDSPMFTDSGNEYLNLFDATVDAFYAALEKVGAKELKIVVGETGWPSEGTNEAAKDWIAWIYNSNLVKHVLSSKGTPRRPGKSIETYLFSLFDQDLMLGNEHNSFGLFRPDFRPHYPIDFMQPKGN</sequence>
<reference evidence="6" key="1">
    <citation type="submission" date="2022-04" db="EMBL/GenBank/DDBJ databases">
        <title>A functionally conserved STORR gene fusion in Papaver species that diverged 16.8 million years ago.</title>
        <authorList>
            <person name="Catania T."/>
        </authorList>
    </citation>
    <scope>NUCLEOTIDE SEQUENCE</scope>
    <source>
        <strain evidence="6">S-188037</strain>
    </source>
</reference>
<proteinExistence type="inferred from homology"/>
<evidence type="ECO:0000256" key="3">
    <source>
        <dbReference type="ARBA" id="ARBA00023295"/>
    </source>
</evidence>
<gene>
    <name evidence="6" type="ORF">MKW98_010258</name>
</gene>
<dbReference type="InterPro" id="IPR017853">
    <property type="entry name" value="GH"/>
</dbReference>
<dbReference type="GO" id="GO:0005975">
    <property type="term" value="P:carbohydrate metabolic process"/>
    <property type="evidence" value="ECO:0007669"/>
    <property type="project" value="InterPro"/>
</dbReference>
<keyword evidence="7" id="KW-1185">Reference proteome</keyword>
<accession>A0AAD4XGU7</accession>
<dbReference type="EMBL" id="JAJJMB010010045">
    <property type="protein sequence ID" value="KAI3911371.1"/>
    <property type="molecule type" value="Genomic_DNA"/>
</dbReference>
<protein>
    <recommendedName>
        <fullName evidence="8">Glucan endo-1,3-beta-D-glucosidase</fullName>
    </recommendedName>
</protein>
<evidence type="ECO:0000256" key="1">
    <source>
        <dbReference type="ARBA" id="ARBA00008773"/>
    </source>
</evidence>
<keyword evidence="2 5" id="KW-0378">Hydrolase</keyword>
<dbReference type="Proteomes" id="UP001202328">
    <property type="component" value="Unassembled WGS sequence"/>
</dbReference>
<name>A0AAD4XGU7_9MAGN</name>
<dbReference type="PROSITE" id="PS00587">
    <property type="entry name" value="GLYCOSYL_HYDROL_F17"/>
    <property type="match status" value="1"/>
</dbReference>
<dbReference type="GO" id="GO:0004553">
    <property type="term" value="F:hydrolase activity, hydrolyzing O-glycosyl compounds"/>
    <property type="evidence" value="ECO:0007669"/>
    <property type="project" value="InterPro"/>
</dbReference>
<evidence type="ECO:0000256" key="4">
    <source>
        <dbReference type="RuleBase" id="RU004335"/>
    </source>
</evidence>
<evidence type="ECO:0000256" key="2">
    <source>
        <dbReference type="ARBA" id="ARBA00022801"/>
    </source>
</evidence>
<evidence type="ECO:0000313" key="6">
    <source>
        <dbReference type="EMBL" id="KAI3911371.1"/>
    </source>
</evidence>
<keyword evidence="3 5" id="KW-0326">Glycosidase</keyword>
<evidence type="ECO:0008006" key="8">
    <source>
        <dbReference type="Google" id="ProtNLM"/>
    </source>
</evidence>
<dbReference type="Gene3D" id="3.20.20.80">
    <property type="entry name" value="Glycosidases"/>
    <property type="match status" value="1"/>
</dbReference>
<dbReference type="PANTHER" id="PTHR32227">
    <property type="entry name" value="GLUCAN ENDO-1,3-BETA-GLUCOSIDASE BG1-RELATED-RELATED"/>
    <property type="match status" value="1"/>
</dbReference>
<dbReference type="AlphaFoldDB" id="A0AAD4XGU7"/>
<dbReference type="FunFam" id="3.20.20.80:FF:000010">
    <property type="entry name" value="glucan endo-1,3-beta-glucosidase, basic"/>
    <property type="match status" value="1"/>
</dbReference>
<dbReference type="SUPFAM" id="SSF51445">
    <property type="entry name" value="(Trans)glycosidases"/>
    <property type="match status" value="1"/>
</dbReference>
<dbReference type="InterPro" id="IPR000490">
    <property type="entry name" value="Glyco_hydro_17"/>
</dbReference>